<gene>
    <name evidence="1" type="ORF">KPNJ2_01941</name>
</gene>
<proteinExistence type="predicted"/>
<dbReference type="EMBL" id="CP006918">
    <property type="protein sequence ID" value="AHM78721.1"/>
    <property type="molecule type" value="Genomic_DNA"/>
</dbReference>
<evidence type="ECO:0000313" key="2">
    <source>
        <dbReference type="Proteomes" id="UP000019586"/>
    </source>
</evidence>
<reference evidence="1 2" key="1">
    <citation type="journal article" date="2014" name="Proc. Natl. Acad. Sci. U.S.A.">
        <title>Molecular dissection of the evolution of carbapenem-resistant multilocus sequence type 258 Klebsiella pneumoniae.</title>
        <authorList>
            <person name="Deleo F.R."/>
            <person name="Chen L."/>
            <person name="Porcella S.F."/>
            <person name="Martens C.A."/>
            <person name="Kobayashi S.D."/>
            <person name="Porter A.R."/>
            <person name="Chavda K.D."/>
            <person name="Jacobs M.R."/>
            <person name="Mathema B."/>
            <person name="Olsen R.J."/>
            <person name="Bonomo R.A."/>
            <person name="Musser J.M."/>
            <person name="Kreiswirth B.N."/>
        </authorList>
    </citation>
    <scope>NUCLEOTIDE SEQUENCE [LARGE SCALE GENOMIC DNA]</scope>
    <source>
        <strain evidence="1">30684/NJST258_2</strain>
    </source>
</reference>
<dbReference type="HOGENOM" id="CLU_2717051_0_0_6"/>
<protein>
    <submittedName>
        <fullName evidence="1">Uncharacterized protein</fullName>
    </submittedName>
</protein>
<name>W8VFU2_KLEPN</name>
<dbReference type="Proteomes" id="UP000019586">
    <property type="component" value="Chromosome"/>
</dbReference>
<dbReference type="AlphaFoldDB" id="W8VFU2"/>
<accession>W8VFU2</accession>
<dbReference type="KEGG" id="kps:KPNJ2_01941"/>
<evidence type="ECO:0000313" key="1">
    <source>
        <dbReference type="EMBL" id="AHM78721.1"/>
    </source>
</evidence>
<sequence length="72" mass="8220">MNNRNRFPNLNIYNESKNYNAELPSYSGFAVNISLTLACLPNYSIHGITDEVHFIFNIVIPVSFIIIIENCI</sequence>
<organism evidence="1 2">
    <name type="scientific">Klebsiella pneumoniae 30684/NJST258_2</name>
    <dbReference type="NCBI Taxonomy" id="1420013"/>
    <lineage>
        <taxon>Bacteria</taxon>
        <taxon>Pseudomonadati</taxon>
        <taxon>Pseudomonadota</taxon>
        <taxon>Gammaproteobacteria</taxon>
        <taxon>Enterobacterales</taxon>
        <taxon>Enterobacteriaceae</taxon>
        <taxon>Klebsiella/Raoultella group</taxon>
        <taxon>Klebsiella</taxon>
        <taxon>Klebsiella pneumoniae complex</taxon>
    </lineage>
</organism>